<keyword evidence="1" id="KW-0812">Transmembrane</keyword>
<name>A0ABS2PJJ2_9BACL</name>
<dbReference type="Pfam" id="PF07811">
    <property type="entry name" value="TadE"/>
    <property type="match status" value="1"/>
</dbReference>
<organism evidence="3 4">
    <name type="scientific">Geomicrobium sediminis</name>
    <dbReference type="NCBI Taxonomy" id="1347788"/>
    <lineage>
        <taxon>Bacteria</taxon>
        <taxon>Bacillati</taxon>
        <taxon>Bacillota</taxon>
        <taxon>Bacilli</taxon>
        <taxon>Bacillales</taxon>
        <taxon>Geomicrobium</taxon>
    </lineage>
</organism>
<dbReference type="Proteomes" id="UP000741863">
    <property type="component" value="Unassembled WGS sequence"/>
</dbReference>
<evidence type="ECO:0000259" key="2">
    <source>
        <dbReference type="Pfam" id="PF07811"/>
    </source>
</evidence>
<dbReference type="InterPro" id="IPR012495">
    <property type="entry name" value="TadE-like_dom"/>
</dbReference>
<feature type="transmembrane region" description="Helical" evidence="1">
    <location>
        <begin position="24"/>
        <end position="49"/>
    </location>
</feature>
<reference evidence="3 4" key="1">
    <citation type="submission" date="2021-01" db="EMBL/GenBank/DDBJ databases">
        <title>Genomic Encyclopedia of Type Strains, Phase IV (KMG-IV): sequencing the most valuable type-strain genomes for metagenomic binning, comparative biology and taxonomic classification.</title>
        <authorList>
            <person name="Goeker M."/>
        </authorList>
    </citation>
    <scope>NUCLEOTIDE SEQUENCE [LARGE SCALE GENOMIC DNA]</scope>
    <source>
        <strain evidence="3 4">DSM 25540</strain>
    </source>
</reference>
<accession>A0ABS2PJJ2</accession>
<protein>
    <submittedName>
        <fullName evidence="3">Flp pilus assembly protein TadG</fullName>
    </submittedName>
</protein>
<evidence type="ECO:0000313" key="3">
    <source>
        <dbReference type="EMBL" id="MBM7634993.1"/>
    </source>
</evidence>
<sequence length="150" mass="16167">MANVSATVSPRPKRFWRREEGQSLAEFGLVAPIMLMIAIGVLLLGYFVYSQIIVVSAANQGARAGSAISADLEANPGQMIQVAQSTAESTLSQGLNINQGQVSSVVSGDQFQTTVSYEFRFPVGIPGTNIPTSYVIEHTSSYHIWGRDDE</sequence>
<dbReference type="RefSeq" id="WP_052366064.1">
    <property type="nucleotide sequence ID" value="NZ_JAFBEC010000021.1"/>
</dbReference>
<proteinExistence type="predicted"/>
<evidence type="ECO:0000256" key="1">
    <source>
        <dbReference type="SAM" id="Phobius"/>
    </source>
</evidence>
<keyword evidence="4" id="KW-1185">Reference proteome</keyword>
<gene>
    <name evidence="3" type="ORF">JOD17_004136</name>
</gene>
<feature type="domain" description="TadE-like" evidence="2">
    <location>
        <begin position="21"/>
        <end position="63"/>
    </location>
</feature>
<keyword evidence="1" id="KW-0472">Membrane</keyword>
<evidence type="ECO:0000313" key="4">
    <source>
        <dbReference type="Proteomes" id="UP000741863"/>
    </source>
</evidence>
<dbReference type="EMBL" id="JAFBEC010000021">
    <property type="protein sequence ID" value="MBM7634993.1"/>
    <property type="molecule type" value="Genomic_DNA"/>
</dbReference>
<comment type="caution">
    <text evidence="3">The sequence shown here is derived from an EMBL/GenBank/DDBJ whole genome shotgun (WGS) entry which is preliminary data.</text>
</comment>
<keyword evidence="1" id="KW-1133">Transmembrane helix</keyword>